<dbReference type="Gene3D" id="2.60.40.2850">
    <property type="match status" value="1"/>
</dbReference>
<evidence type="ECO:0000313" key="2">
    <source>
        <dbReference type="EMBL" id="OQJ63113.1"/>
    </source>
</evidence>
<gene>
    <name evidence="2" type="ORF">B5P24_08975</name>
</gene>
<dbReference type="EMBL" id="MZMQ01000001">
    <property type="protein sequence ID" value="OQJ63113.1"/>
    <property type="molecule type" value="Genomic_DNA"/>
</dbReference>
<organism evidence="2 3">
    <name type="scientific">Clavibacter tessellarius</name>
    <dbReference type="NCBI Taxonomy" id="31965"/>
    <lineage>
        <taxon>Bacteria</taxon>
        <taxon>Bacillati</taxon>
        <taxon>Actinomycetota</taxon>
        <taxon>Actinomycetes</taxon>
        <taxon>Micrococcales</taxon>
        <taxon>Microbacteriaceae</taxon>
        <taxon>Clavibacter</taxon>
    </lineage>
</organism>
<dbReference type="OrthoDB" id="4259471at2"/>
<proteinExistence type="predicted"/>
<reference evidence="2" key="1">
    <citation type="submission" date="2017-08" db="EMBL/GenBank/DDBJ databases">
        <title>Genomes of multiple Clavibacter strains from different subspecies.</title>
        <authorList>
            <person name="Yuan X.-K."/>
            <person name="Li X.-S."/>
            <person name="Nie J."/>
            <person name="De Boer S.H."/>
        </authorList>
    </citation>
    <scope>NUCLEOTIDE SEQUENCE [LARGE SCALE GENOMIC DNA]</scope>
    <source>
        <strain evidence="2">ATCC 33566</strain>
    </source>
</reference>
<dbReference type="AlphaFoldDB" id="A0A225CL42"/>
<accession>A0A225CL42</accession>
<keyword evidence="3" id="KW-1185">Reference proteome</keyword>
<comment type="caution">
    <text evidence="2">The sequence shown here is derived from an EMBL/GenBank/DDBJ whole genome shotgun (WGS) entry which is preliminary data.</text>
</comment>
<evidence type="ECO:0000313" key="3">
    <source>
        <dbReference type="Proteomes" id="UP000215316"/>
    </source>
</evidence>
<protein>
    <submittedName>
        <fullName evidence="2">Uncharacterized protein</fullName>
    </submittedName>
</protein>
<evidence type="ECO:0000256" key="1">
    <source>
        <dbReference type="SAM" id="MobiDB-lite"/>
    </source>
</evidence>
<dbReference type="Pfam" id="PF09683">
    <property type="entry name" value="Lactococcin_972"/>
    <property type="match status" value="1"/>
</dbReference>
<sequence>MDSRARSGARVLGSGHRRSPPPDKGHPVHRRALLATALISVGIIGASAAPALAENSYKPVNCQCYWDYSTHVHSVFDKSVYSNYRTALHLHSATVRCPDDSNADKEYAEAGSWADAQVHCSPFQHGYAYWDNY</sequence>
<feature type="region of interest" description="Disordered" evidence="1">
    <location>
        <begin position="1"/>
        <end position="28"/>
    </location>
</feature>
<name>A0A225CL42_9MICO</name>
<dbReference type="InterPro" id="IPR006540">
    <property type="entry name" value="Lactococcin_972"/>
</dbReference>
<dbReference type="Proteomes" id="UP000215316">
    <property type="component" value="Unassembled WGS sequence"/>
</dbReference>